<dbReference type="Pfam" id="PF00106">
    <property type="entry name" value="adh_short"/>
    <property type="match status" value="1"/>
</dbReference>
<name>A0A8H6ILB8_9PEZI</name>
<dbReference type="InterPro" id="IPR036291">
    <property type="entry name" value="NAD(P)-bd_dom_sf"/>
</dbReference>
<dbReference type="EMBL" id="WIGN01000823">
    <property type="protein sequence ID" value="KAF6783357.1"/>
    <property type="molecule type" value="Genomic_DNA"/>
</dbReference>
<dbReference type="InterPro" id="IPR051468">
    <property type="entry name" value="Fungal_SecMetab_SDRs"/>
</dbReference>
<keyword evidence="3" id="KW-0560">Oxidoreductase</keyword>
<protein>
    <submittedName>
        <fullName evidence="4">Short-chain dehydrogenase</fullName>
    </submittedName>
</protein>
<evidence type="ECO:0000313" key="5">
    <source>
        <dbReference type="Proteomes" id="UP000652219"/>
    </source>
</evidence>
<keyword evidence="2" id="KW-0521">NADP</keyword>
<dbReference type="SUPFAM" id="SSF51735">
    <property type="entry name" value="NAD(P)-binding Rossmann-fold domains"/>
    <property type="match status" value="1"/>
</dbReference>
<comment type="caution">
    <text evidence="4">The sequence shown here is derived from an EMBL/GenBank/DDBJ whole genome shotgun (WGS) entry which is preliminary data.</text>
</comment>
<dbReference type="PANTHER" id="PTHR43544:SF7">
    <property type="entry name" value="NADB-LER2"/>
    <property type="match status" value="1"/>
</dbReference>
<accession>A0A8H6ILB8</accession>
<dbReference type="AlphaFoldDB" id="A0A8H6ILB8"/>
<gene>
    <name evidence="4" type="ORF">CSOJ01_15903</name>
</gene>
<dbReference type="GO" id="GO:0005737">
    <property type="term" value="C:cytoplasm"/>
    <property type="evidence" value="ECO:0007669"/>
    <property type="project" value="TreeGrafter"/>
</dbReference>
<proteinExistence type="inferred from homology"/>
<reference evidence="4 5" key="1">
    <citation type="journal article" date="2020" name="Phytopathology">
        <title>Genome Sequence Resources of Colletotrichum truncatum, C. plurivorum, C. musicola, and C. sojae: Four Species Pathogenic to Soybean (Glycine max).</title>
        <authorList>
            <person name="Rogerio F."/>
            <person name="Boufleur T.R."/>
            <person name="Ciampi-Guillardi M."/>
            <person name="Sukno S.A."/>
            <person name="Thon M.R."/>
            <person name="Massola Junior N.S."/>
            <person name="Baroncelli R."/>
        </authorList>
    </citation>
    <scope>NUCLEOTIDE SEQUENCE [LARGE SCALE GENOMIC DNA]</scope>
    <source>
        <strain evidence="4 5">LFN0009</strain>
    </source>
</reference>
<dbReference type="GO" id="GO:0016491">
    <property type="term" value="F:oxidoreductase activity"/>
    <property type="evidence" value="ECO:0007669"/>
    <property type="project" value="UniProtKB-KW"/>
</dbReference>
<keyword evidence="5" id="KW-1185">Reference proteome</keyword>
<comment type="similarity">
    <text evidence="1">Belongs to the short-chain dehydrogenases/reductases (SDR) family.</text>
</comment>
<organism evidence="4 5">
    <name type="scientific">Colletotrichum sojae</name>
    <dbReference type="NCBI Taxonomy" id="2175907"/>
    <lineage>
        <taxon>Eukaryota</taxon>
        <taxon>Fungi</taxon>
        <taxon>Dikarya</taxon>
        <taxon>Ascomycota</taxon>
        <taxon>Pezizomycotina</taxon>
        <taxon>Sordariomycetes</taxon>
        <taxon>Hypocreomycetidae</taxon>
        <taxon>Glomerellales</taxon>
        <taxon>Glomerellaceae</taxon>
        <taxon>Colletotrichum</taxon>
        <taxon>Colletotrichum orchidearum species complex</taxon>
    </lineage>
</organism>
<dbReference type="InterPro" id="IPR002347">
    <property type="entry name" value="SDR_fam"/>
</dbReference>
<evidence type="ECO:0000256" key="2">
    <source>
        <dbReference type="ARBA" id="ARBA00022857"/>
    </source>
</evidence>
<dbReference type="Gene3D" id="3.40.50.720">
    <property type="entry name" value="NAD(P)-binding Rossmann-like Domain"/>
    <property type="match status" value="1"/>
</dbReference>
<evidence type="ECO:0000256" key="3">
    <source>
        <dbReference type="ARBA" id="ARBA00023002"/>
    </source>
</evidence>
<evidence type="ECO:0000313" key="4">
    <source>
        <dbReference type="EMBL" id="KAF6783357.1"/>
    </source>
</evidence>
<sequence>MDAGDTESIHNAIGQLTKDHGIQSLDVVIANAGKGGASHKLHETPLSEMREYMDINAYGIVELFKSSRSLLAKSAKPTFAAVTSSVGSNNRLDTTLPLACYTTSKLVANHFVKWLAAENSKFTIFALHPGFVDTDMSQSTLQEMKKVNPGIDLGLFKPISVDESVQCLKKLIVEASHEQAHGRLMSYDGTEVPW</sequence>
<dbReference type="PRINTS" id="PR00081">
    <property type="entry name" value="GDHRDH"/>
</dbReference>
<evidence type="ECO:0000256" key="1">
    <source>
        <dbReference type="ARBA" id="ARBA00006484"/>
    </source>
</evidence>
<dbReference type="PANTHER" id="PTHR43544">
    <property type="entry name" value="SHORT-CHAIN DEHYDROGENASE/REDUCTASE"/>
    <property type="match status" value="1"/>
</dbReference>
<dbReference type="Proteomes" id="UP000652219">
    <property type="component" value="Unassembled WGS sequence"/>
</dbReference>